<dbReference type="PATRIC" id="fig|1423733.4.peg.2364"/>
<dbReference type="EMBL" id="AYYR01000053">
    <property type="protein sequence ID" value="KRM75383.1"/>
    <property type="molecule type" value="Genomic_DNA"/>
</dbReference>
<dbReference type="InterPro" id="IPR016181">
    <property type="entry name" value="Acyl_CoA_acyltransferase"/>
</dbReference>
<evidence type="ECO:0000313" key="2">
    <source>
        <dbReference type="EMBL" id="KRM75383.1"/>
    </source>
</evidence>
<dbReference type="PANTHER" id="PTHR43415:SF3">
    <property type="entry name" value="GNAT-FAMILY ACETYLTRANSFERASE"/>
    <property type="match status" value="1"/>
</dbReference>
<dbReference type="InterPro" id="IPR000182">
    <property type="entry name" value="GNAT_dom"/>
</dbReference>
<evidence type="ECO:0000259" key="1">
    <source>
        <dbReference type="PROSITE" id="PS51186"/>
    </source>
</evidence>
<sequence length="166" mass="17870">MTNDERTFRKAESTDAQALLTLLKALGTETTTFSISGELPVADEEAKEIEKINAGNDHVIIIALAGDQLVGLATITPTVDTKAGEIGVAVLKKYWRQGIGLELMLSALDWAAIESSYNEISLTVQKNNLGAVALYQKIGFETITTSHVENSVGELVEAYEMAIALE</sequence>
<organism evidence="2 3">
    <name type="scientific">Secundilactobacillus collinoides DSM 20515 = JCM 1123</name>
    <dbReference type="NCBI Taxonomy" id="1423733"/>
    <lineage>
        <taxon>Bacteria</taxon>
        <taxon>Bacillati</taxon>
        <taxon>Bacillota</taxon>
        <taxon>Bacilli</taxon>
        <taxon>Lactobacillales</taxon>
        <taxon>Lactobacillaceae</taxon>
        <taxon>Secundilactobacillus</taxon>
    </lineage>
</organism>
<evidence type="ECO:0000313" key="3">
    <source>
        <dbReference type="Proteomes" id="UP000051845"/>
    </source>
</evidence>
<dbReference type="SUPFAM" id="SSF55729">
    <property type="entry name" value="Acyl-CoA N-acyltransferases (Nat)"/>
    <property type="match status" value="1"/>
</dbReference>
<name>A0A0R2B8A1_SECCO</name>
<dbReference type="Pfam" id="PF00583">
    <property type="entry name" value="Acetyltransf_1"/>
    <property type="match status" value="1"/>
</dbReference>
<dbReference type="Gene3D" id="3.40.630.30">
    <property type="match status" value="1"/>
</dbReference>
<dbReference type="STRING" id="33960.TY91_10600"/>
<dbReference type="CDD" id="cd04301">
    <property type="entry name" value="NAT_SF"/>
    <property type="match status" value="1"/>
</dbReference>
<dbReference type="GO" id="GO:0016747">
    <property type="term" value="F:acyltransferase activity, transferring groups other than amino-acyl groups"/>
    <property type="evidence" value="ECO:0007669"/>
    <property type="project" value="InterPro"/>
</dbReference>
<dbReference type="PANTHER" id="PTHR43415">
    <property type="entry name" value="SPERMIDINE N(1)-ACETYLTRANSFERASE"/>
    <property type="match status" value="1"/>
</dbReference>
<dbReference type="RefSeq" id="WP_056996793.1">
    <property type="nucleotide sequence ID" value="NZ_AYYR01000053.1"/>
</dbReference>
<gene>
    <name evidence="2" type="ORF">FC82_GL002252</name>
</gene>
<proteinExistence type="predicted"/>
<comment type="caution">
    <text evidence="2">The sequence shown here is derived from an EMBL/GenBank/DDBJ whole genome shotgun (WGS) entry which is preliminary data.</text>
</comment>
<dbReference type="PROSITE" id="PS51186">
    <property type="entry name" value="GNAT"/>
    <property type="match status" value="1"/>
</dbReference>
<feature type="domain" description="N-acetyltransferase" evidence="1">
    <location>
        <begin position="6"/>
        <end position="166"/>
    </location>
</feature>
<accession>A0A0R2B8A1</accession>
<reference evidence="2 3" key="1">
    <citation type="journal article" date="2015" name="Genome Announc.">
        <title>Expanding the biotechnology potential of lactobacilli through comparative genomics of 213 strains and associated genera.</title>
        <authorList>
            <person name="Sun Z."/>
            <person name="Harris H.M."/>
            <person name="McCann A."/>
            <person name="Guo C."/>
            <person name="Argimon S."/>
            <person name="Zhang W."/>
            <person name="Yang X."/>
            <person name="Jeffery I.B."/>
            <person name="Cooney J.C."/>
            <person name="Kagawa T.F."/>
            <person name="Liu W."/>
            <person name="Song Y."/>
            <person name="Salvetti E."/>
            <person name="Wrobel A."/>
            <person name="Rasinkangas P."/>
            <person name="Parkhill J."/>
            <person name="Rea M.C."/>
            <person name="O'Sullivan O."/>
            <person name="Ritari J."/>
            <person name="Douillard F.P."/>
            <person name="Paul Ross R."/>
            <person name="Yang R."/>
            <person name="Briner A.E."/>
            <person name="Felis G.E."/>
            <person name="de Vos W.M."/>
            <person name="Barrangou R."/>
            <person name="Klaenhammer T.R."/>
            <person name="Caufield P.W."/>
            <person name="Cui Y."/>
            <person name="Zhang H."/>
            <person name="O'Toole P.W."/>
        </authorList>
    </citation>
    <scope>NUCLEOTIDE SEQUENCE [LARGE SCALE GENOMIC DNA]</scope>
    <source>
        <strain evidence="2 3">DSM 20515</strain>
    </source>
</reference>
<dbReference type="Proteomes" id="UP000051845">
    <property type="component" value="Unassembled WGS sequence"/>
</dbReference>
<protein>
    <recommendedName>
        <fullName evidence="1">N-acetyltransferase domain-containing protein</fullName>
    </recommendedName>
</protein>
<dbReference type="AlphaFoldDB" id="A0A0R2B8A1"/>